<evidence type="ECO:0000256" key="1">
    <source>
        <dbReference type="SAM" id="MobiDB-lite"/>
    </source>
</evidence>
<dbReference type="InterPro" id="IPR041545">
    <property type="entry name" value="DUF5601"/>
</dbReference>
<dbReference type="SMART" id="SM00167">
    <property type="entry name" value="VPS9"/>
    <property type="match status" value="1"/>
</dbReference>
<name>A0AB40B3D5_DIOCR</name>
<sequence>MLIVDADPHRSPSRVSPMEPSPSSSLDFTDFLTRMRHPASADLFRFTNRFIVSFSLCRTNAENGSSKIQEFLAKIETIIREHPLWVHASDAEIENALEGLEKYVMLKLFNRVFAASPEDAEADLRISKKILLLQHFVKPDHLDLPGNFQIEASWLNAAKELKKINAFRSPYEKLQCIMACCHAISNMLLEVSKSANSSPVGADVFLPILIYATIKANPPQLHSNLKFIQLFRRQSKLVSEIEFYLTSMISTELFIINIDARSLSMEETEFQKSMESAKLAIDGPSSEPIAEVETYKDIISTMHCDKEIILDEGKYPFMETEAEDLTLSEVQDLLCSYKQLVKRYTKLSNTLHKLSSHEFQLLNSPVEHLICSDSLDKKGKIEPSVQKQ</sequence>
<dbReference type="GO" id="GO:0030139">
    <property type="term" value="C:endocytic vesicle"/>
    <property type="evidence" value="ECO:0007669"/>
    <property type="project" value="TreeGrafter"/>
</dbReference>
<dbReference type="PANTHER" id="PTHR23101:SF63">
    <property type="entry name" value="VACUOLAR PROTEIN SORTING-ASSOCIATED PROTEIN 9A-LIKE ISOFORM X1"/>
    <property type="match status" value="1"/>
</dbReference>
<reference evidence="4" key="1">
    <citation type="submission" date="2025-08" db="UniProtKB">
        <authorList>
            <consortium name="RefSeq"/>
        </authorList>
    </citation>
    <scope>IDENTIFICATION</scope>
</reference>
<dbReference type="GO" id="GO:0031267">
    <property type="term" value="F:small GTPase binding"/>
    <property type="evidence" value="ECO:0007669"/>
    <property type="project" value="TreeGrafter"/>
</dbReference>
<dbReference type="GeneID" id="120258009"/>
<dbReference type="GO" id="GO:0016192">
    <property type="term" value="P:vesicle-mediated transport"/>
    <property type="evidence" value="ECO:0007669"/>
    <property type="project" value="InterPro"/>
</dbReference>
<feature type="region of interest" description="Disordered" evidence="1">
    <location>
        <begin position="1"/>
        <end position="24"/>
    </location>
</feature>
<dbReference type="Pfam" id="PF18151">
    <property type="entry name" value="DUF5601"/>
    <property type="match status" value="1"/>
</dbReference>
<dbReference type="InterPro" id="IPR045046">
    <property type="entry name" value="Vps9-like"/>
</dbReference>
<feature type="domain" description="VPS9" evidence="2">
    <location>
        <begin position="120"/>
        <end position="264"/>
    </location>
</feature>
<keyword evidence="3" id="KW-1185">Reference proteome</keyword>
<evidence type="ECO:0000259" key="2">
    <source>
        <dbReference type="PROSITE" id="PS51205"/>
    </source>
</evidence>
<dbReference type="AlphaFoldDB" id="A0AB40B3D5"/>
<dbReference type="Gene3D" id="1.10.246.120">
    <property type="match status" value="1"/>
</dbReference>
<dbReference type="Pfam" id="PF02204">
    <property type="entry name" value="VPS9"/>
    <property type="match status" value="1"/>
</dbReference>
<feature type="compositionally biased region" description="Basic and acidic residues" evidence="1">
    <location>
        <begin position="1"/>
        <end position="10"/>
    </location>
</feature>
<organism evidence="3 4">
    <name type="scientific">Dioscorea cayennensis subsp. rotundata</name>
    <name type="common">White Guinea yam</name>
    <name type="synonym">Dioscorea rotundata</name>
    <dbReference type="NCBI Taxonomy" id="55577"/>
    <lineage>
        <taxon>Eukaryota</taxon>
        <taxon>Viridiplantae</taxon>
        <taxon>Streptophyta</taxon>
        <taxon>Embryophyta</taxon>
        <taxon>Tracheophyta</taxon>
        <taxon>Spermatophyta</taxon>
        <taxon>Magnoliopsida</taxon>
        <taxon>Liliopsida</taxon>
        <taxon>Dioscoreales</taxon>
        <taxon>Dioscoreaceae</taxon>
        <taxon>Dioscorea</taxon>
    </lineage>
</organism>
<dbReference type="Gene3D" id="1.20.1050.80">
    <property type="entry name" value="VPS9 domain"/>
    <property type="match status" value="1"/>
</dbReference>
<accession>A0AB40B3D5</accession>
<protein>
    <submittedName>
        <fullName evidence="4">Vacuolar protein sorting-associated protein 9A-like isoform X1</fullName>
    </submittedName>
</protein>
<dbReference type="Proteomes" id="UP001515500">
    <property type="component" value="Chromosome 4"/>
</dbReference>
<gene>
    <name evidence="4" type="primary">LOC120258009</name>
</gene>
<dbReference type="SUPFAM" id="SSF109993">
    <property type="entry name" value="VPS9 domain"/>
    <property type="match status" value="1"/>
</dbReference>
<dbReference type="PROSITE" id="PS51205">
    <property type="entry name" value="VPS9"/>
    <property type="match status" value="1"/>
</dbReference>
<dbReference type="GO" id="GO:0005085">
    <property type="term" value="F:guanyl-nucleotide exchange factor activity"/>
    <property type="evidence" value="ECO:0007669"/>
    <property type="project" value="InterPro"/>
</dbReference>
<evidence type="ECO:0000313" key="4">
    <source>
        <dbReference type="RefSeq" id="XP_039121278.1"/>
    </source>
</evidence>
<evidence type="ECO:0000313" key="3">
    <source>
        <dbReference type="Proteomes" id="UP001515500"/>
    </source>
</evidence>
<dbReference type="GO" id="GO:0005829">
    <property type="term" value="C:cytosol"/>
    <property type="evidence" value="ECO:0007669"/>
    <property type="project" value="TreeGrafter"/>
</dbReference>
<proteinExistence type="predicted"/>
<dbReference type="InterPro" id="IPR003123">
    <property type="entry name" value="VPS9"/>
</dbReference>
<dbReference type="RefSeq" id="XP_039121278.1">
    <property type="nucleotide sequence ID" value="XM_039265344.1"/>
</dbReference>
<dbReference type="InterPro" id="IPR037191">
    <property type="entry name" value="VPS9_dom_sf"/>
</dbReference>
<dbReference type="PANTHER" id="PTHR23101">
    <property type="entry name" value="RAB GDP/GTP EXCHANGE FACTOR"/>
    <property type="match status" value="1"/>
</dbReference>